<dbReference type="Gene3D" id="1.10.10.10">
    <property type="entry name" value="Winged helix-like DNA-binding domain superfamily/Winged helix DNA-binding domain"/>
    <property type="match status" value="1"/>
</dbReference>
<dbReference type="SUPFAM" id="SSF48008">
    <property type="entry name" value="GntR ligand-binding domain-like"/>
    <property type="match status" value="1"/>
</dbReference>
<dbReference type="InterPro" id="IPR011711">
    <property type="entry name" value="GntR_C"/>
</dbReference>
<organism evidence="5 6">
    <name type="scientific">Pseudalkalibacillus berkeleyi</name>
    <dbReference type="NCBI Taxonomy" id="1069813"/>
    <lineage>
        <taxon>Bacteria</taxon>
        <taxon>Bacillati</taxon>
        <taxon>Bacillota</taxon>
        <taxon>Bacilli</taxon>
        <taxon>Bacillales</taxon>
        <taxon>Fictibacillaceae</taxon>
        <taxon>Pseudalkalibacillus</taxon>
    </lineage>
</organism>
<protein>
    <submittedName>
        <fullName evidence="5">GntR family transcriptional regulator</fullName>
    </submittedName>
</protein>
<dbReference type="PANTHER" id="PTHR43537:SF24">
    <property type="entry name" value="GLUCONATE OPERON TRANSCRIPTIONAL REPRESSOR"/>
    <property type="match status" value="1"/>
</dbReference>
<dbReference type="InterPro" id="IPR036390">
    <property type="entry name" value="WH_DNA-bd_sf"/>
</dbReference>
<evidence type="ECO:0000313" key="5">
    <source>
        <dbReference type="EMBL" id="MCF6136748.1"/>
    </source>
</evidence>
<evidence type="ECO:0000256" key="3">
    <source>
        <dbReference type="ARBA" id="ARBA00023163"/>
    </source>
</evidence>
<accession>A0ABS9GZ32</accession>
<dbReference type="InterPro" id="IPR008920">
    <property type="entry name" value="TF_FadR/GntR_C"/>
</dbReference>
<dbReference type="PROSITE" id="PS50949">
    <property type="entry name" value="HTH_GNTR"/>
    <property type="match status" value="1"/>
</dbReference>
<evidence type="ECO:0000259" key="4">
    <source>
        <dbReference type="PROSITE" id="PS50949"/>
    </source>
</evidence>
<dbReference type="SMART" id="SM00895">
    <property type="entry name" value="FCD"/>
    <property type="match status" value="1"/>
</dbReference>
<evidence type="ECO:0000313" key="6">
    <source>
        <dbReference type="Proteomes" id="UP001649381"/>
    </source>
</evidence>
<dbReference type="SMART" id="SM00345">
    <property type="entry name" value="HTH_GNTR"/>
    <property type="match status" value="1"/>
</dbReference>
<dbReference type="RefSeq" id="WP_236331766.1">
    <property type="nucleotide sequence ID" value="NZ_JAKIJS010000001.1"/>
</dbReference>
<keyword evidence="6" id="KW-1185">Reference proteome</keyword>
<dbReference type="Gene3D" id="1.20.120.530">
    <property type="entry name" value="GntR ligand-binding domain-like"/>
    <property type="match status" value="1"/>
</dbReference>
<dbReference type="EMBL" id="JAKIJS010000001">
    <property type="protein sequence ID" value="MCF6136748.1"/>
    <property type="molecule type" value="Genomic_DNA"/>
</dbReference>
<gene>
    <name evidence="5" type="ORF">L2716_03335</name>
</gene>
<feature type="domain" description="HTH gntR-type" evidence="4">
    <location>
        <begin position="1"/>
        <end position="68"/>
    </location>
</feature>
<dbReference type="Pfam" id="PF07729">
    <property type="entry name" value="FCD"/>
    <property type="match status" value="1"/>
</dbReference>
<dbReference type="PANTHER" id="PTHR43537">
    <property type="entry name" value="TRANSCRIPTIONAL REGULATOR, GNTR FAMILY"/>
    <property type="match status" value="1"/>
</dbReference>
<name>A0ABS9GZ32_9BACL</name>
<dbReference type="Proteomes" id="UP001649381">
    <property type="component" value="Unassembled WGS sequence"/>
</dbReference>
<keyword evidence="3" id="KW-0804">Transcription</keyword>
<sequence length="211" mass="24450">MNKQQYAYKLLRARILDGSYGPGFRIVIDQIAREIETSAIPIREALRQLESDGLIQFKPYSGAVVTPINENEYLETLSVLAVIEGYATAISGQHFPKERIPDLEEINGKMKQALEDLDFTTFGSQNRAFHALTYEYCDNQYLVENIRSTWKRLDSIRRSGSAFMPVRAKESVREHEEIIRLLSTRAEAHVIEEYVRDHKLNTVKSFYHQRH</sequence>
<proteinExistence type="predicted"/>
<reference evidence="5 6" key="1">
    <citation type="submission" date="2022-01" db="EMBL/GenBank/DDBJ databases">
        <title>Alkalihalobacillus sp. EGI L200015, a novel bacterium isolated from a salt lake sediment.</title>
        <authorList>
            <person name="Gao L."/>
            <person name="Fang B.-Z."/>
            <person name="Li W.-J."/>
        </authorList>
    </citation>
    <scope>NUCLEOTIDE SEQUENCE [LARGE SCALE GENOMIC DNA]</scope>
    <source>
        <strain evidence="5 6">KCTC 12718</strain>
    </source>
</reference>
<evidence type="ECO:0000256" key="1">
    <source>
        <dbReference type="ARBA" id="ARBA00023015"/>
    </source>
</evidence>
<comment type="caution">
    <text evidence="5">The sequence shown here is derived from an EMBL/GenBank/DDBJ whole genome shotgun (WGS) entry which is preliminary data.</text>
</comment>
<dbReference type="InterPro" id="IPR036388">
    <property type="entry name" value="WH-like_DNA-bd_sf"/>
</dbReference>
<evidence type="ECO:0000256" key="2">
    <source>
        <dbReference type="ARBA" id="ARBA00023125"/>
    </source>
</evidence>
<keyword evidence="2" id="KW-0238">DNA-binding</keyword>
<dbReference type="Pfam" id="PF00392">
    <property type="entry name" value="GntR"/>
    <property type="match status" value="1"/>
</dbReference>
<dbReference type="InterPro" id="IPR000524">
    <property type="entry name" value="Tscrpt_reg_HTH_GntR"/>
</dbReference>
<dbReference type="SUPFAM" id="SSF46785">
    <property type="entry name" value="Winged helix' DNA-binding domain"/>
    <property type="match status" value="1"/>
</dbReference>
<keyword evidence="1" id="KW-0805">Transcription regulation</keyword>